<evidence type="ECO:0000256" key="2">
    <source>
        <dbReference type="PROSITE-ProRule" id="PRU00103"/>
    </source>
</evidence>
<reference evidence="4 5" key="1">
    <citation type="journal article" date="2014" name="Genome Biol. Evol.">
        <title>Comparative genomics and transcriptomics analyses reveal divergent lifestyle features of nematode endoparasitic fungus Hirsutella minnesotensis.</title>
        <authorList>
            <person name="Lai Y."/>
            <person name="Liu K."/>
            <person name="Zhang X."/>
            <person name="Zhang X."/>
            <person name="Li K."/>
            <person name="Wang N."/>
            <person name="Shu C."/>
            <person name="Wu Y."/>
            <person name="Wang C."/>
            <person name="Bushley K.E."/>
            <person name="Xiang M."/>
            <person name="Liu X."/>
        </authorList>
    </citation>
    <scope>NUCLEOTIDE SEQUENCE [LARGE SCALE GENOMIC DNA]</scope>
    <source>
        <strain evidence="4 5">3608</strain>
    </source>
</reference>
<dbReference type="Gene3D" id="1.25.10.10">
    <property type="entry name" value="Leucine-rich Repeat Variant"/>
    <property type="match status" value="1"/>
</dbReference>
<protein>
    <submittedName>
        <fullName evidence="4">Uncharacterized protein</fullName>
    </submittedName>
</protein>
<dbReference type="GO" id="GO:0110078">
    <property type="term" value="C:TTT Hsp90 cochaperone complex"/>
    <property type="evidence" value="ECO:0007669"/>
    <property type="project" value="InterPro"/>
</dbReference>
<dbReference type="OrthoDB" id="6417021at2759"/>
<comment type="similarity">
    <text evidence="1">Belongs to the TTI2 family.</text>
</comment>
<evidence type="ECO:0000313" key="4">
    <source>
        <dbReference type="EMBL" id="KJZ71464.1"/>
    </source>
</evidence>
<dbReference type="AlphaFoldDB" id="A0A0F8A3A0"/>
<feature type="compositionally biased region" description="Polar residues" evidence="3">
    <location>
        <begin position="1"/>
        <end position="10"/>
    </location>
</feature>
<dbReference type="PANTHER" id="PTHR32226">
    <property type="entry name" value="TELO2-INTERACTING PROTEIN 2"/>
    <property type="match status" value="1"/>
</dbReference>
<accession>A0A0F8A3A0</accession>
<name>A0A0F8A3A0_9HYPO</name>
<evidence type="ECO:0000313" key="5">
    <source>
        <dbReference type="Proteomes" id="UP000054481"/>
    </source>
</evidence>
<sequence>MFNPGSLSTPNRRRLERVCGSETQYSRGSPESRAGARRITASDAAQQLSSAKDDESRHEALLLLFTALSQLPDSTKSCADKGNGKDLGLVQIIIEAALTPTRTEDHVTHALIAEIGLATLELLSRSAPSLFSEEALIAVLAYTDARDPWTSEPASQGAALLVWQLLPQEKLGNFIVGRLIQDYIRPTLLGPCGQSGDDNAQSGRTAKPSLESTRRRSITIFRWAVDNADSRIMGHHWHLFLPILLDLMEDPESSVREAGLEILVAFLRMCPSQTLLATGMSGIFENAVFPLLLPISNTCDLERSLSTLRLAYDAIILLGQTCQSSHSYDQRRLLDRLTRDGILTGYFHASQNVAVVEILMHYVKAIVNSLGIYAVKHLKVLLDIIESVMTDPFAATCPSMIVAAGHALNAILCNCWSRIQVKREDQVLRIIAICWVNACDHRQLGETTQMTAGAVTAGVREVLLTTSKLLQSLGRDRQPAFRHRLTELASRESQLTPLLQPHLSC</sequence>
<dbReference type="InterPro" id="IPR016024">
    <property type="entry name" value="ARM-type_fold"/>
</dbReference>
<organism evidence="4 5">
    <name type="scientific">Hirsutella minnesotensis 3608</name>
    <dbReference type="NCBI Taxonomy" id="1043627"/>
    <lineage>
        <taxon>Eukaryota</taxon>
        <taxon>Fungi</taxon>
        <taxon>Dikarya</taxon>
        <taxon>Ascomycota</taxon>
        <taxon>Pezizomycotina</taxon>
        <taxon>Sordariomycetes</taxon>
        <taxon>Hypocreomycetidae</taxon>
        <taxon>Hypocreales</taxon>
        <taxon>Ophiocordycipitaceae</taxon>
        <taxon>Hirsutella</taxon>
    </lineage>
</organism>
<dbReference type="PROSITE" id="PS50077">
    <property type="entry name" value="HEAT_REPEAT"/>
    <property type="match status" value="1"/>
</dbReference>
<dbReference type="GO" id="GO:0005829">
    <property type="term" value="C:cytosol"/>
    <property type="evidence" value="ECO:0007669"/>
    <property type="project" value="TreeGrafter"/>
</dbReference>
<dbReference type="GO" id="GO:0005634">
    <property type="term" value="C:nucleus"/>
    <property type="evidence" value="ECO:0007669"/>
    <property type="project" value="TreeGrafter"/>
</dbReference>
<evidence type="ECO:0000256" key="3">
    <source>
        <dbReference type="SAM" id="MobiDB-lite"/>
    </source>
</evidence>
<dbReference type="PANTHER" id="PTHR32226:SF2">
    <property type="entry name" value="TELO2-INTERACTING PROTEIN 2"/>
    <property type="match status" value="1"/>
</dbReference>
<feature type="repeat" description="HEAT" evidence="2">
    <location>
        <begin position="240"/>
        <end position="278"/>
    </location>
</feature>
<dbReference type="InterPro" id="IPR021133">
    <property type="entry name" value="HEAT_type_2"/>
</dbReference>
<feature type="region of interest" description="Disordered" evidence="3">
    <location>
        <begin position="1"/>
        <end position="39"/>
    </location>
</feature>
<dbReference type="EMBL" id="KQ030573">
    <property type="protein sequence ID" value="KJZ71464.1"/>
    <property type="molecule type" value="Genomic_DNA"/>
</dbReference>
<gene>
    <name evidence="4" type="ORF">HIM_09150</name>
</gene>
<keyword evidence="5" id="KW-1185">Reference proteome</keyword>
<dbReference type="SUPFAM" id="SSF48371">
    <property type="entry name" value="ARM repeat"/>
    <property type="match status" value="1"/>
</dbReference>
<dbReference type="Proteomes" id="UP000054481">
    <property type="component" value="Unassembled WGS sequence"/>
</dbReference>
<dbReference type="Pfam" id="PF10521">
    <property type="entry name" value="Tti2"/>
    <property type="match status" value="1"/>
</dbReference>
<proteinExistence type="inferred from homology"/>
<dbReference type="InterPro" id="IPR018870">
    <property type="entry name" value="Tti2"/>
</dbReference>
<dbReference type="InterPro" id="IPR011989">
    <property type="entry name" value="ARM-like"/>
</dbReference>
<evidence type="ECO:0000256" key="1">
    <source>
        <dbReference type="ARBA" id="ARBA00034736"/>
    </source>
</evidence>